<reference evidence="2" key="1">
    <citation type="submission" date="2010-05" db="EMBL/GenBank/DDBJ databases">
        <title>Complete sequence of Methylotenera sp. 301.</title>
        <authorList>
            <person name="Lucas S."/>
            <person name="Copeland A."/>
            <person name="Lapidus A."/>
            <person name="Cheng J.-F."/>
            <person name="Bruce D."/>
            <person name="Goodwin L."/>
            <person name="Pitluck S."/>
            <person name="Clum A."/>
            <person name="Land M."/>
            <person name="Hauser L."/>
            <person name="Kyrpides N."/>
            <person name="Ivanova N."/>
            <person name="Chistoservova L."/>
            <person name="Kalyuzhnaya M."/>
            <person name="Woyke T."/>
        </authorList>
    </citation>
    <scope>NUCLEOTIDE SEQUENCE [LARGE SCALE GENOMIC DNA]</scope>
    <source>
        <strain evidence="2">301</strain>
    </source>
</reference>
<sequence>MANLILWRHAEAEDHSKSGADFDRVLTKTGHKDAAKMAKWLNQHLPANTEALCSPAVRCLQTVAALQALSSINVEVVDYLSVDSTPEIIASKVCNDDSSRTILIIGHQPNLGTLITKLLGMSESACAVKKGAVWWLRQRVNEGVMQTYLYAVKHPNL</sequence>
<keyword evidence="2" id="KW-1185">Reference proteome</keyword>
<reference evidence="1 2" key="2">
    <citation type="journal article" date="2011" name="J. Bacteriol.">
        <title>Genomes of three methylotrophs from a single niche uncover genetic and metabolic divergence of Methylophilaceae.</title>
        <authorList>
            <person name="Lapidus A."/>
            <person name="Clum A."/>
            <person name="Labutti K."/>
            <person name="Kaluzhnaya M.G."/>
            <person name="Lim S."/>
            <person name="Beck D.A."/>
            <person name="Glavina Del Rio T."/>
            <person name="Nolan M."/>
            <person name="Mavromatis K."/>
            <person name="Huntemann M."/>
            <person name="Lucas S."/>
            <person name="Lidstrom M.E."/>
            <person name="Ivanova N."/>
            <person name="Chistoserdova L."/>
        </authorList>
    </citation>
    <scope>NUCLEOTIDE SEQUENCE [LARGE SCALE GENOMIC DNA]</scope>
    <source>
        <strain evidence="1 2">301</strain>
    </source>
</reference>
<dbReference type="Pfam" id="PF00300">
    <property type="entry name" value="His_Phos_1"/>
    <property type="match status" value="1"/>
</dbReference>
<dbReference type="Proteomes" id="UP000000383">
    <property type="component" value="Chromosome"/>
</dbReference>
<dbReference type="EMBL" id="CP002056">
    <property type="protein sequence ID" value="ADI30308.1"/>
    <property type="molecule type" value="Genomic_DNA"/>
</dbReference>
<dbReference type="SMART" id="SM00855">
    <property type="entry name" value="PGAM"/>
    <property type="match status" value="1"/>
</dbReference>
<protein>
    <submittedName>
        <fullName evidence="1">Putative phosphohistidine phosphatase, SixA</fullName>
    </submittedName>
</protein>
<dbReference type="KEGG" id="meh:M301_1936"/>
<name>D7DJU7_METV0</name>
<dbReference type="InterPro" id="IPR013078">
    <property type="entry name" value="His_Pase_superF_clade-1"/>
</dbReference>
<dbReference type="Gene3D" id="3.40.50.1240">
    <property type="entry name" value="Phosphoglycerate mutase-like"/>
    <property type="match status" value="1"/>
</dbReference>
<dbReference type="STRING" id="666681.M301_1936"/>
<dbReference type="eggNOG" id="COG2062">
    <property type="taxonomic scope" value="Bacteria"/>
</dbReference>
<dbReference type="AlphaFoldDB" id="D7DJU7"/>
<accession>D7DJU7</accession>
<dbReference type="InterPro" id="IPR029033">
    <property type="entry name" value="His_PPase_superfam"/>
</dbReference>
<gene>
    <name evidence="1" type="ordered locus">M301_1936</name>
</gene>
<dbReference type="RefSeq" id="WP_013148620.1">
    <property type="nucleotide sequence ID" value="NC_014207.1"/>
</dbReference>
<dbReference type="OrthoDB" id="9814783at2"/>
<dbReference type="SUPFAM" id="SSF53254">
    <property type="entry name" value="Phosphoglycerate mutase-like"/>
    <property type="match status" value="1"/>
</dbReference>
<dbReference type="CDD" id="cd07067">
    <property type="entry name" value="HP_PGM_like"/>
    <property type="match status" value="1"/>
</dbReference>
<evidence type="ECO:0000313" key="2">
    <source>
        <dbReference type="Proteomes" id="UP000000383"/>
    </source>
</evidence>
<organism evidence="1 2">
    <name type="scientific">Methylotenera versatilis (strain 301)</name>
    <dbReference type="NCBI Taxonomy" id="666681"/>
    <lineage>
        <taxon>Bacteria</taxon>
        <taxon>Pseudomonadati</taxon>
        <taxon>Pseudomonadota</taxon>
        <taxon>Betaproteobacteria</taxon>
        <taxon>Nitrosomonadales</taxon>
        <taxon>Methylophilaceae</taxon>
        <taxon>Methylotenera</taxon>
    </lineage>
</organism>
<evidence type="ECO:0000313" key="1">
    <source>
        <dbReference type="EMBL" id="ADI30308.1"/>
    </source>
</evidence>
<dbReference type="HOGENOM" id="CLU_084603_3_0_4"/>
<proteinExistence type="predicted"/>